<dbReference type="InterPro" id="IPR036388">
    <property type="entry name" value="WH-like_DNA-bd_sf"/>
</dbReference>
<dbReference type="Gene3D" id="1.10.10.10">
    <property type="entry name" value="Winged helix-like DNA-binding domain superfamily/Winged helix DNA-binding domain"/>
    <property type="match status" value="1"/>
</dbReference>
<dbReference type="InterPro" id="IPR036390">
    <property type="entry name" value="WH_DNA-bd_sf"/>
</dbReference>
<dbReference type="Proteomes" id="UP000060043">
    <property type="component" value="Chromosome"/>
</dbReference>
<dbReference type="EMBL" id="CP013695">
    <property type="protein sequence ID" value="ALU31892.1"/>
    <property type="molecule type" value="Genomic_DNA"/>
</dbReference>
<name>A0A0U3H2M7_9CREN</name>
<dbReference type="GeneID" id="14551008"/>
<reference evidence="3 4" key="1">
    <citation type="submission" date="2015-12" db="EMBL/GenBank/DDBJ databases">
        <title>A stable core within a dynamic pangenome in Sulfolobus acidocaldarius.</title>
        <authorList>
            <person name="Anderson R."/>
            <person name="Kouris A."/>
            <person name="Seward C."/>
            <person name="Campbell K."/>
            <person name="Whitaker R."/>
        </authorList>
    </citation>
    <scope>NUCLEOTIDE SEQUENCE [LARGE SCALE GENOMIC DNA]</scope>
    <source>
        <strain evidence="1 4">GG12-C01-09</strain>
        <strain evidence="2 3">NG05B_CO5_07</strain>
    </source>
</reference>
<sequence length="99" mass="11370">MEIKINEQLFELLSTEMKFVLYVGLLKEPTLSELRDATRASWSTVHNIVPKLQGLGLIEVQEEKTRVKSVKKIAKLTDKGRMVFEKILELNQLLSEDKA</sequence>
<dbReference type="EMBL" id="CP013694">
    <property type="protein sequence ID" value="ALU29167.1"/>
    <property type="molecule type" value="Genomic_DNA"/>
</dbReference>
<dbReference type="SUPFAM" id="SSF46785">
    <property type="entry name" value="Winged helix' DNA-binding domain"/>
    <property type="match status" value="1"/>
</dbReference>
<dbReference type="RefSeq" id="WP_011277390.1">
    <property type="nucleotide sequence ID" value="NZ_BHWZ01000001.1"/>
</dbReference>
<accession>A0A0U3H2M7</accession>
<dbReference type="Proteomes" id="UP000065473">
    <property type="component" value="Chromosome"/>
</dbReference>
<evidence type="ECO:0000313" key="4">
    <source>
        <dbReference type="Proteomes" id="UP000065473"/>
    </source>
</evidence>
<evidence type="ECO:0000313" key="2">
    <source>
        <dbReference type="EMBL" id="ALU31892.1"/>
    </source>
</evidence>
<dbReference type="AlphaFoldDB" id="A0A0U3H2M7"/>
<evidence type="ECO:0000313" key="3">
    <source>
        <dbReference type="Proteomes" id="UP000060043"/>
    </source>
</evidence>
<proteinExistence type="predicted"/>
<evidence type="ECO:0000313" key="1">
    <source>
        <dbReference type="EMBL" id="ALU29167.1"/>
    </source>
</evidence>
<protein>
    <submittedName>
        <fullName evidence="1">Conjugal transfer protein</fullName>
    </submittedName>
</protein>
<organism evidence="1 4">
    <name type="scientific">Sulfolobus acidocaldarius</name>
    <dbReference type="NCBI Taxonomy" id="2285"/>
    <lineage>
        <taxon>Archaea</taxon>
        <taxon>Thermoproteota</taxon>
        <taxon>Thermoprotei</taxon>
        <taxon>Sulfolobales</taxon>
        <taxon>Sulfolobaceae</taxon>
        <taxon>Sulfolobus</taxon>
    </lineage>
</organism>
<gene>
    <name evidence="1" type="ORF">ATY89_03910</name>
    <name evidence="2" type="ORF">ATZ20_06935</name>
</gene>